<dbReference type="InterPro" id="IPR036641">
    <property type="entry name" value="HPT_dom_sf"/>
</dbReference>
<dbReference type="Proteomes" id="UP000238274">
    <property type="component" value="Unassembled WGS sequence"/>
</dbReference>
<comment type="caution">
    <text evidence="1">The sequence shown here is derived from an EMBL/GenBank/DDBJ whole genome shotgun (WGS) entry which is preliminary data.</text>
</comment>
<keyword evidence="2" id="KW-1185">Reference proteome</keyword>
<dbReference type="AlphaFoldDB" id="A0A2S4V637"/>
<organism evidence="1 2">
    <name type="scientific">Puccinia striiformis</name>
    <dbReference type="NCBI Taxonomy" id="27350"/>
    <lineage>
        <taxon>Eukaryota</taxon>
        <taxon>Fungi</taxon>
        <taxon>Dikarya</taxon>
        <taxon>Basidiomycota</taxon>
        <taxon>Pucciniomycotina</taxon>
        <taxon>Pucciniomycetes</taxon>
        <taxon>Pucciniales</taxon>
        <taxon>Pucciniaceae</taxon>
        <taxon>Puccinia</taxon>
    </lineage>
</organism>
<evidence type="ECO:0000313" key="1">
    <source>
        <dbReference type="EMBL" id="POW04978.1"/>
    </source>
</evidence>
<evidence type="ECO:0000313" key="2">
    <source>
        <dbReference type="Proteomes" id="UP000238274"/>
    </source>
</evidence>
<proteinExistence type="predicted"/>
<sequence length="124" mass="14061">MCEIVDYEVLSKILQKDTEGRLMHAYIRLSTMCLRDIRDFLECREFSRLGQEVQFLQDSASLLGLFDVTRLCGHINTWCTVAPQGGYPHGLVAGIRSLETANSSAQVWMLSYLCDKGLLRLSKD</sequence>
<dbReference type="VEuPathDB" id="FungiDB:PSHT_11009"/>
<reference evidence="2" key="2">
    <citation type="journal article" date="2018" name="BMC Genomics">
        <title>Genomic insights into host adaptation between the wheat stripe rust pathogen (Puccinia striiformis f. sp. tritici) and the barley stripe rust pathogen (Puccinia striiformis f. sp. hordei).</title>
        <authorList>
            <person name="Xia C."/>
            <person name="Wang M."/>
            <person name="Yin C."/>
            <person name="Cornejo O.E."/>
            <person name="Hulbert S.H."/>
            <person name="Chen X."/>
        </authorList>
    </citation>
    <scope>NUCLEOTIDE SEQUENCE [LARGE SCALE GENOMIC DNA]</scope>
    <source>
        <strain evidence="2">93TX-2</strain>
    </source>
</reference>
<protein>
    <submittedName>
        <fullName evidence="1">Uncharacterized protein</fullName>
    </submittedName>
</protein>
<reference evidence="2" key="3">
    <citation type="journal article" date="2018" name="Mol. Plant Microbe Interact.">
        <title>Genome sequence resources for the wheat stripe rust pathogen (Puccinia striiformis f. sp. tritici) and the barley stripe rust pathogen (Puccinia striiformis f. sp. hordei).</title>
        <authorList>
            <person name="Xia C."/>
            <person name="Wang M."/>
            <person name="Yin C."/>
            <person name="Cornejo O.E."/>
            <person name="Hulbert S.H."/>
            <person name="Chen X."/>
        </authorList>
    </citation>
    <scope>NUCLEOTIDE SEQUENCE [LARGE SCALE GENOMIC DNA]</scope>
    <source>
        <strain evidence="2">93TX-2</strain>
    </source>
</reference>
<dbReference type="EMBL" id="PKSM01000177">
    <property type="protein sequence ID" value="POW04978.1"/>
    <property type="molecule type" value="Genomic_DNA"/>
</dbReference>
<accession>A0A2S4V637</accession>
<dbReference type="VEuPathDB" id="FungiDB:PSTT_05627"/>
<dbReference type="GO" id="GO:0000160">
    <property type="term" value="P:phosphorelay signal transduction system"/>
    <property type="evidence" value="ECO:0007669"/>
    <property type="project" value="InterPro"/>
</dbReference>
<gene>
    <name evidence="1" type="ORF">PSHT_11009</name>
</gene>
<name>A0A2S4V637_9BASI</name>
<reference evidence="1 2" key="1">
    <citation type="submission" date="2017-12" db="EMBL/GenBank/DDBJ databases">
        <title>Gene loss provides genomic basis for host adaptation in cereal stripe rust fungi.</title>
        <authorList>
            <person name="Xia C."/>
        </authorList>
    </citation>
    <scope>NUCLEOTIDE SEQUENCE [LARGE SCALE GENOMIC DNA]</scope>
    <source>
        <strain evidence="1 2">93TX-2</strain>
    </source>
</reference>
<dbReference type="Gene3D" id="1.20.120.160">
    <property type="entry name" value="HPT domain"/>
    <property type="match status" value="1"/>
</dbReference>
<dbReference type="SUPFAM" id="SSF47226">
    <property type="entry name" value="Histidine-containing phosphotransfer domain, HPT domain"/>
    <property type="match status" value="1"/>
</dbReference>